<protein>
    <submittedName>
        <fullName evidence="1">Uncharacterized protein</fullName>
    </submittedName>
</protein>
<evidence type="ECO:0000313" key="1">
    <source>
        <dbReference type="EMBL" id="GFO43087.1"/>
    </source>
</evidence>
<dbReference type="EMBL" id="BLXT01007856">
    <property type="protein sequence ID" value="GFO43087.1"/>
    <property type="molecule type" value="Genomic_DNA"/>
</dbReference>
<reference evidence="1 2" key="1">
    <citation type="journal article" date="2021" name="Elife">
        <title>Chloroplast acquisition without the gene transfer in kleptoplastic sea slugs, Plakobranchus ocellatus.</title>
        <authorList>
            <person name="Maeda T."/>
            <person name="Takahashi S."/>
            <person name="Yoshida T."/>
            <person name="Shimamura S."/>
            <person name="Takaki Y."/>
            <person name="Nagai Y."/>
            <person name="Toyoda A."/>
            <person name="Suzuki Y."/>
            <person name="Arimoto A."/>
            <person name="Ishii H."/>
            <person name="Satoh N."/>
            <person name="Nishiyama T."/>
            <person name="Hasebe M."/>
            <person name="Maruyama T."/>
            <person name="Minagawa J."/>
            <person name="Obokata J."/>
            <person name="Shigenobu S."/>
        </authorList>
    </citation>
    <scope>NUCLEOTIDE SEQUENCE [LARGE SCALE GENOMIC DNA]</scope>
</reference>
<proteinExistence type="predicted"/>
<gene>
    <name evidence="1" type="ORF">PoB_006959200</name>
</gene>
<name>A0AAV4DGI7_9GAST</name>
<dbReference type="Proteomes" id="UP000735302">
    <property type="component" value="Unassembled WGS sequence"/>
</dbReference>
<keyword evidence="2" id="KW-1185">Reference proteome</keyword>
<dbReference type="AlphaFoldDB" id="A0AAV4DGI7"/>
<comment type="caution">
    <text evidence="1">The sequence shown here is derived from an EMBL/GenBank/DDBJ whole genome shotgun (WGS) entry which is preliminary data.</text>
</comment>
<organism evidence="1 2">
    <name type="scientific">Plakobranchus ocellatus</name>
    <dbReference type="NCBI Taxonomy" id="259542"/>
    <lineage>
        <taxon>Eukaryota</taxon>
        <taxon>Metazoa</taxon>
        <taxon>Spiralia</taxon>
        <taxon>Lophotrochozoa</taxon>
        <taxon>Mollusca</taxon>
        <taxon>Gastropoda</taxon>
        <taxon>Heterobranchia</taxon>
        <taxon>Euthyneura</taxon>
        <taxon>Panpulmonata</taxon>
        <taxon>Sacoglossa</taxon>
        <taxon>Placobranchoidea</taxon>
        <taxon>Plakobranchidae</taxon>
        <taxon>Plakobranchus</taxon>
    </lineage>
</organism>
<evidence type="ECO:0000313" key="2">
    <source>
        <dbReference type="Proteomes" id="UP000735302"/>
    </source>
</evidence>
<accession>A0AAV4DGI7</accession>
<sequence>MGNNPLSPTYWRESVHGRQPTVTHVLERQYMGDNPLLPTYWKEAVHGQQPTVAHVLERGSTWVTTHCCPRTGKRQYMGDNPLFPRTGKRQYMGNNLLSPMYCLFPVHGQQLAVAHVLPLSSTWATTCCRPCTASFQYMGNILLLPKYW</sequence>